<proteinExistence type="predicted"/>
<keyword evidence="2" id="KW-1185">Reference proteome</keyword>
<organism evidence="1 2">
    <name type="scientific">Sporolactobacillus mangiferae</name>
    <dbReference type="NCBI Taxonomy" id="2940498"/>
    <lineage>
        <taxon>Bacteria</taxon>
        <taxon>Bacillati</taxon>
        <taxon>Bacillota</taxon>
        <taxon>Bacilli</taxon>
        <taxon>Bacillales</taxon>
        <taxon>Sporolactobacillaceae</taxon>
        <taxon>Sporolactobacillus</taxon>
    </lineage>
</organism>
<dbReference type="PANTHER" id="PTHR43479">
    <property type="entry name" value="ACREF/ENVCD OPERON REPRESSOR-RELATED"/>
    <property type="match status" value="1"/>
</dbReference>
<dbReference type="Gene3D" id="1.10.357.10">
    <property type="entry name" value="Tetracycline Repressor, domain 2"/>
    <property type="match status" value="1"/>
</dbReference>
<dbReference type="EMBL" id="JAMAST010000021">
    <property type="protein sequence ID" value="MCL1632756.1"/>
    <property type="molecule type" value="Genomic_DNA"/>
</dbReference>
<sequence>MKYDLSKKVTRGAQRTLDAFSKTMFSLLSEKSFEEIRINELCDISNFPRATFYNYFDDKYDLINYCWYVLSQEIHLDEFTTMNPDDLLTVYFDRIFDLLQKEKNLLNQIIRHNSLTGTLTNSFIYYLKKKMRSIFYRCLKTHKSDVPIELMADHYSNTMLLILEWIFFKQNIITKEEAHHYLDYFLGEL</sequence>
<dbReference type="Proteomes" id="UP001203004">
    <property type="component" value="Unassembled WGS sequence"/>
</dbReference>
<dbReference type="InterPro" id="IPR009057">
    <property type="entry name" value="Homeodomain-like_sf"/>
</dbReference>
<dbReference type="PANTHER" id="PTHR43479:SF7">
    <property type="entry name" value="TETR-FAMILY TRANSCRIPTIONAL REGULATOR"/>
    <property type="match status" value="1"/>
</dbReference>
<dbReference type="RefSeq" id="WP_249102845.1">
    <property type="nucleotide sequence ID" value="NZ_JAMAST010000021.1"/>
</dbReference>
<evidence type="ECO:0000313" key="1">
    <source>
        <dbReference type="EMBL" id="MCL1632756.1"/>
    </source>
</evidence>
<comment type="caution">
    <text evidence="1">The sequence shown here is derived from an EMBL/GenBank/DDBJ whole genome shotgun (WGS) entry which is preliminary data.</text>
</comment>
<dbReference type="InterPro" id="IPR050624">
    <property type="entry name" value="HTH-type_Tx_Regulator"/>
</dbReference>
<gene>
    <name evidence="1" type="ORF">M3N64_12580</name>
</gene>
<dbReference type="SUPFAM" id="SSF46689">
    <property type="entry name" value="Homeodomain-like"/>
    <property type="match status" value="1"/>
</dbReference>
<accession>A0ABT0MD15</accession>
<reference evidence="1 2" key="1">
    <citation type="submission" date="2022-05" db="EMBL/GenBank/DDBJ databases">
        <title>Sporolactobacillus sp nov CPB3-1, isolated from tree bark (Mangifera indica L.).</title>
        <authorList>
            <person name="Phuengjayaem S."/>
            <person name="Tanasupawat S."/>
        </authorList>
    </citation>
    <scope>NUCLEOTIDE SEQUENCE [LARGE SCALE GENOMIC DNA]</scope>
    <source>
        <strain evidence="1 2">CPB3-1</strain>
    </source>
</reference>
<protein>
    <submittedName>
        <fullName evidence="1">TetR/AcrR family transcriptional regulator</fullName>
    </submittedName>
</protein>
<name>A0ABT0MD15_9BACL</name>
<evidence type="ECO:0000313" key="2">
    <source>
        <dbReference type="Proteomes" id="UP001203004"/>
    </source>
</evidence>